<accession>A0ABS4ZJX7</accession>
<proteinExistence type="predicted"/>
<dbReference type="Proteomes" id="UP001519362">
    <property type="component" value="Unassembled WGS sequence"/>
</dbReference>
<protein>
    <submittedName>
        <fullName evidence="1">Uncharacterized protein</fullName>
    </submittedName>
</protein>
<sequence length="244" mass="27619">MRFTKPVRFRARPGDGWGQATYEKSEAEFAEDARRNAHWLQGTLEAKFAEDLAPYPEHCRDEPQEIPESVPYRNVFERANLTVDIAGPYWSGAVADLSQLTEPDRRWVFDRLAPTATAVGREIGYFAKEEKWTWIWGQPQLLAEPPKEGRGAPPKLVRPDIVVGGPKNSFGVIDLSVSSAGHRSKLDAHGHPRKSVRSDMARWIKLLQRAGYRYDSELGAQLLLVEPTEEANVAIACRWERVEI</sequence>
<evidence type="ECO:0000313" key="2">
    <source>
        <dbReference type="Proteomes" id="UP001519362"/>
    </source>
</evidence>
<dbReference type="RefSeq" id="WP_206527912.1">
    <property type="nucleotide sequence ID" value="NZ_CP049253.1"/>
</dbReference>
<organism evidence="1 2">
    <name type="scientific">Microbacterium amylolyticum</name>
    <dbReference type="NCBI Taxonomy" id="936337"/>
    <lineage>
        <taxon>Bacteria</taxon>
        <taxon>Bacillati</taxon>
        <taxon>Actinomycetota</taxon>
        <taxon>Actinomycetes</taxon>
        <taxon>Micrococcales</taxon>
        <taxon>Microbacteriaceae</taxon>
        <taxon>Microbacterium</taxon>
    </lineage>
</organism>
<gene>
    <name evidence="1" type="ORF">JOF34_001836</name>
</gene>
<name>A0ABS4ZJX7_9MICO</name>
<evidence type="ECO:0000313" key="1">
    <source>
        <dbReference type="EMBL" id="MBP2437250.1"/>
    </source>
</evidence>
<comment type="caution">
    <text evidence="1">The sequence shown here is derived from an EMBL/GenBank/DDBJ whole genome shotgun (WGS) entry which is preliminary data.</text>
</comment>
<dbReference type="EMBL" id="JAGIOL010000001">
    <property type="protein sequence ID" value="MBP2437250.1"/>
    <property type="molecule type" value="Genomic_DNA"/>
</dbReference>
<keyword evidence="2" id="KW-1185">Reference proteome</keyword>
<reference evidence="1 2" key="1">
    <citation type="submission" date="2021-03" db="EMBL/GenBank/DDBJ databases">
        <title>Sequencing the genomes of 1000 actinobacteria strains.</title>
        <authorList>
            <person name="Klenk H.-P."/>
        </authorList>
    </citation>
    <scope>NUCLEOTIDE SEQUENCE [LARGE SCALE GENOMIC DNA]</scope>
    <source>
        <strain evidence="1 2">DSM 24221</strain>
    </source>
</reference>